<keyword evidence="2" id="KW-0812">Transmembrane</keyword>
<comment type="caution">
    <text evidence="3">The sequence shown here is derived from an EMBL/GenBank/DDBJ whole genome shotgun (WGS) entry which is preliminary data.</text>
</comment>
<feature type="compositionally biased region" description="Polar residues" evidence="1">
    <location>
        <begin position="186"/>
        <end position="195"/>
    </location>
</feature>
<organism evidence="3 4">
    <name type="scientific">Cohnella hashimotonis</name>
    <dbReference type="NCBI Taxonomy" id="2826895"/>
    <lineage>
        <taxon>Bacteria</taxon>
        <taxon>Bacillati</taxon>
        <taxon>Bacillota</taxon>
        <taxon>Bacilli</taxon>
        <taxon>Bacillales</taxon>
        <taxon>Paenibacillaceae</taxon>
        <taxon>Cohnella</taxon>
    </lineage>
</organism>
<gene>
    <name evidence="3" type="ORF">KB449_35760</name>
</gene>
<evidence type="ECO:0000313" key="4">
    <source>
        <dbReference type="Proteomes" id="UP001161691"/>
    </source>
</evidence>
<sequence>MIGLLLWIAGCYAVAAACAYRLLRRRRGPVARRHYVIVACNHEEQIEWVIRSLRYQGSLSGTDVGITVLLEPEAADGTASIVEKLVRTEAGVSLIRQLPETGEDRAEGRRRWEEAKRAYAEAWSGPDTVWMELSRSGNSEVDGRGDGFGGGFGGGLGEGAGRRAGYGTGSGAGHGSGRGDDEGHSELTSVTDRLQ</sequence>
<reference evidence="3" key="1">
    <citation type="submission" date="2023-04" db="EMBL/GenBank/DDBJ databases">
        <title>Comparative genomic analysis of Cohnella hashimotonis sp. nov., isolated from the International Space Station.</title>
        <authorList>
            <person name="Venkateswaran K."/>
            <person name="Simpson A."/>
        </authorList>
    </citation>
    <scope>NUCLEOTIDE SEQUENCE</scope>
    <source>
        <strain evidence="3">F6_2S_P_1</strain>
    </source>
</reference>
<evidence type="ECO:0000256" key="1">
    <source>
        <dbReference type="SAM" id="MobiDB-lite"/>
    </source>
</evidence>
<dbReference type="Proteomes" id="UP001161691">
    <property type="component" value="Unassembled WGS sequence"/>
</dbReference>
<keyword evidence="4" id="KW-1185">Reference proteome</keyword>
<protein>
    <submittedName>
        <fullName evidence="3">Uncharacterized protein</fullName>
    </submittedName>
</protein>
<accession>A0ABT6TU08</accession>
<feature type="transmembrane region" description="Helical" evidence="2">
    <location>
        <begin position="6"/>
        <end position="23"/>
    </location>
</feature>
<name>A0ABT6TU08_9BACL</name>
<feature type="region of interest" description="Disordered" evidence="1">
    <location>
        <begin position="136"/>
        <end position="195"/>
    </location>
</feature>
<dbReference type="RefSeq" id="WP_282913192.1">
    <property type="nucleotide sequence ID" value="NZ_JAGRPV010000002.1"/>
</dbReference>
<feature type="compositionally biased region" description="Gly residues" evidence="1">
    <location>
        <begin position="146"/>
        <end position="176"/>
    </location>
</feature>
<keyword evidence="2" id="KW-1133">Transmembrane helix</keyword>
<dbReference type="EMBL" id="JAGRPV010000002">
    <property type="protein sequence ID" value="MDI4650342.1"/>
    <property type="molecule type" value="Genomic_DNA"/>
</dbReference>
<proteinExistence type="predicted"/>
<keyword evidence="2" id="KW-0472">Membrane</keyword>
<evidence type="ECO:0000256" key="2">
    <source>
        <dbReference type="SAM" id="Phobius"/>
    </source>
</evidence>
<evidence type="ECO:0000313" key="3">
    <source>
        <dbReference type="EMBL" id="MDI4650342.1"/>
    </source>
</evidence>